<feature type="domain" description="Amine oxidase" evidence="5">
    <location>
        <begin position="20"/>
        <end position="330"/>
    </location>
</feature>
<dbReference type="RefSeq" id="WP_007318684.1">
    <property type="nucleotide sequence ID" value="NZ_BAEH01000081.1"/>
</dbReference>
<dbReference type="GO" id="GO:0016491">
    <property type="term" value="F:oxidoreductase activity"/>
    <property type="evidence" value="ECO:0007669"/>
    <property type="project" value="UniProtKB-KW"/>
</dbReference>
<keyword evidence="7" id="KW-1185">Reference proteome</keyword>
<keyword evidence="2 4" id="KW-0125">Carotenoid biosynthesis</keyword>
<evidence type="ECO:0000256" key="4">
    <source>
        <dbReference type="RuleBase" id="RU362075"/>
    </source>
</evidence>
<name>H0R2P8_9ACTN</name>
<evidence type="ECO:0000313" key="6">
    <source>
        <dbReference type="EMBL" id="GAB19349.1"/>
    </source>
</evidence>
<dbReference type="eggNOG" id="COG1233">
    <property type="taxonomic scope" value="Bacteria"/>
</dbReference>
<evidence type="ECO:0000313" key="7">
    <source>
        <dbReference type="Proteomes" id="UP000035034"/>
    </source>
</evidence>
<dbReference type="STRING" id="1077974.GOEFS_081_00390"/>
<dbReference type="InterPro" id="IPR002937">
    <property type="entry name" value="Amino_oxidase"/>
</dbReference>
<dbReference type="InterPro" id="IPR036188">
    <property type="entry name" value="FAD/NAD-bd_sf"/>
</dbReference>
<dbReference type="SUPFAM" id="SSF51905">
    <property type="entry name" value="FAD/NAD(P)-binding domain"/>
    <property type="match status" value="1"/>
</dbReference>
<dbReference type="EMBL" id="BAEH01000081">
    <property type="protein sequence ID" value="GAB19349.1"/>
    <property type="molecule type" value="Genomic_DNA"/>
</dbReference>
<dbReference type="GO" id="GO:0016117">
    <property type="term" value="P:carotenoid biosynthetic process"/>
    <property type="evidence" value="ECO:0007669"/>
    <property type="project" value="UniProtKB-KW"/>
</dbReference>
<evidence type="ECO:0000256" key="2">
    <source>
        <dbReference type="ARBA" id="ARBA00022746"/>
    </source>
</evidence>
<keyword evidence="3 4" id="KW-0560">Oxidoreductase</keyword>
<dbReference type="Proteomes" id="UP000035034">
    <property type="component" value="Unassembled WGS sequence"/>
</dbReference>
<comment type="similarity">
    <text evidence="4">Belongs to the carotenoid/retinoid oxidoreductase family.</text>
</comment>
<reference evidence="6 7" key="1">
    <citation type="submission" date="2011-12" db="EMBL/GenBank/DDBJ databases">
        <title>Whole genome shotgun sequence of Gordonia effusa NBRC 100432.</title>
        <authorList>
            <person name="Yoshida I."/>
            <person name="Takarada H."/>
            <person name="Hosoyama A."/>
            <person name="Tsuchikane K."/>
            <person name="Katsumata H."/>
            <person name="Yamazaki S."/>
            <person name="Fujita N."/>
        </authorList>
    </citation>
    <scope>NUCLEOTIDE SEQUENCE [LARGE SCALE GENOMIC DNA]</scope>
    <source>
        <strain evidence="6 7">NBRC 100432</strain>
    </source>
</reference>
<evidence type="ECO:0000256" key="1">
    <source>
        <dbReference type="ARBA" id="ARBA00004829"/>
    </source>
</evidence>
<dbReference type="InterPro" id="IPR014105">
    <property type="entry name" value="Carotenoid/retinoid_OxRdtase"/>
</dbReference>
<evidence type="ECO:0000259" key="5">
    <source>
        <dbReference type="Pfam" id="PF01593"/>
    </source>
</evidence>
<protein>
    <submittedName>
        <fullName evidence="6">Phytoene dehydrogenase</fullName>
    </submittedName>
</protein>
<comment type="pathway">
    <text evidence="1 4">Carotenoid biosynthesis.</text>
</comment>
<dbReference type="PANTHER" id="PTHR43734:SF1">
    <property type="entry name" value="PHYTOENE DESATURASE"/>
    <property type="match status" value="1"/>
</dbReference>
<dbReference type="Gene3D" id="3.50.50.60">
    <property type="entry name" value="FAD/NAD(P)-binding domain"/>
    <property type="match status" value="1"/>
</dbReference>
<organism evidence="6 7">
    <name type="scientific">Gordonia effusa NBRC 100432</name>
    <dbReference type="NCBI Taxonomy" id="1077974"/>
    <lineage>
        <taxon>Bacteria</taxon>
        <taxon>Bacillati</taxon>
        <taxon>Actinomycetota</taxon>
        <taxon>Actinomycetes</taxon>
        <taxon>Mycobacteriales</taxon>
        <taxon>Gordoniaceae</taxon>
        <taxon>Gordonia</taxon>
    </lineage>
</organism>
<proteinExistence type="inferred from homology"/>
<dbReference type="OrthoDB" id="9774675at2"/>
<accession>H0R2P8</accession>
<dbReference type="Pfam" id="PF01593">
    <property type="entry name" value="Amino_oxidase"/>
    <property type="match status" value="2"/>
</dbReference>
<sequence length="524" mass="55765">MSAQQIPGPTDQVVIVGAGLSGLTAGLYLRSAGHRVTIIERNAHAGGLVRTERLSATDGVEHHFDTGATILTMPELVVGALGAVGVSSDEAARRLGLRTVDPSYAMRFADGSGLDVRHDRAALINEVDTRFGAKQARGVANLCDWLDRLYDVEFDAFIDRNFDGIGDFVDPQLRGPALQLARLGAIRGLTGAIARHVSDERLQRAFTFQALYAGVPPHRAAAIYAIIAQMDIGRGVYYPAGGMGTVGRVLADAFVDAGGVLEFATRATSFHRSASGRIDVVEAIGPNETPTDFPADAVIAAVGVPVIDSLLTPANREIRAIRYSPSAVVAHGIMPTSSTRSWPGDHHTIDFGAAWKSTFAQISPGRRRRGQLMSDPSLLLTRPAISDPDTFRRNGFESVSLLAPCPNLDAAPLEWSALARPYVTECLGVLERRGYRGIAQMEILRIDDPSSWADAGYGAGTPFSAAHTVRQTGPFRTPNRWPGVENLVVAGAATTPGVGIPPVLISGRLAADRITSTRQDGVAR</sequence>
<feature type="domain" description="Amine oxidase" evidence="5">
    <location>
        <begin position="450"/>
        <end position="514"/>
    </location>
</feature>
<dbReference type="AlphaFoldDB" id="H0R2P8"/>
<gene>
    <name evidence="6" type="primary">crtI</name>
    <name evidence="6" type="ORF">GOEFS_081_00390</name>
</gene>
<dbReference type="NCBIfam" id="TIGR02734">
    <property type="entry name" value="crtI_fam"/>
    <property type="match status" value="1"/>
</dbReference>
<dbReference type="PANTHER" id="PTHR43734">
    <property type="entry name" value="PHYTOENE DESATURASE"/>
    <property type="match status" value="1"/>
</dbReference>
<evidence type="ECO:0000256" key="3">
    <source>
        <dbReference type="ARBA" id="ARBA00023002"/>
    </source>
</evidence>
<comment type="caution">
    <text evidence="6">The sequence shown here is derived from an EMBL/GenBank/DDBJ whole genome shotgun (WGS) entry which is preliminary data.</text>
</comment>